<dbReference type="EMBL" id="JASJQH010007010">
    <property type="protein sequence ID" value="KAK9720533.1"/>
    <property type="molecule type" value="Genomic_DNA"/>
</dbReference>
<keyword evidence="2" id="KW-1185">Reference proteome</keyword>
<name>A0ABR2W5N2_9FUNG</name>
<evidence type="ECO:0000313" key="2">
    <source>
        <dbReference type="Proteomes" id="UP001479436"/>
    </source>
</evidence>
<evidence type="ECO:0000313" key="1">
    <source>
        <dbReference type="EMBL" id="KAK9720533.1"/>
    </source>
</evidence>
<comment type="caution">
    <text evidence="1">The sequence shown here is derived from an EMBL/GenBank/DDBJ whole genome shotgun (WGS) entry which is preliminary data.</text>
</comment>
<gene>
    <name evidence="1" type="ORF">K7432_004077</name>
</gene>
<protein>
    <submittedName>
        <fullName evidence="1">Uncharacterized protein</fullName>
    </submittedName>
</protein>
<dbReference type="Proteomes" id="UP001479436">
    <property type="component" value="Unassembled WGS sequence"/>
</dbReference>
<organism evidence="1 2">
    <name type="scientific">Basidiobolus ranarum</name>
    <dbReference type="NCBI Taxonomy" id="34480"/>
    <lineage>
        <taxon>Eukaryota</taxon>
        <taxon>Fungi</taxon>
        <taxon>Fungi incertae sedis</taxon>
        <taxon>Zoopagomycota</taxon>
        <taxon>Entomophthoromycotina</taxon>
        <taxon>Basidiobolomycetes</taxon>
        <taxon>Basidiobolales</taxon>
        <taxon>Basidiobolaceae</taxon>
        <taxon>Basidiobolus</taxon>
    </lineage>
</organism>
<sequence length="126" mass="13854">MAVDLVLEVMIPVPEITVEGTVVTMVVMEEDTVTTAVATEEMAVVPEEMVAVRELMTPLITLAPVVTATMVETLVMVGIMVEELEHMIQLIILGKGPKLPISTKDSLETKSICSYIPRYYFNTQIV</sequence>
<reference evidence="1 2" key="1">
    <citation type="submission" date="2023-04" db="EMBL/GenBank/DDBJ databases">
        <title>Genome of Basidiobolus ranarum AG-B5.</title>
        <authorList>
            <person name="Stajich J.E."/>
            <person name="Carter-House D."/>
            <person name="Gryganskyi A."/>
        </authorList>
    </citation>
    <scope>NUCLEOTIDE SEQUENCE [LARGE SCALE GENOMIC DNA]</scope>
    <source>
        <strain evidence="1 2">AG-B5</strain>
    </source>
</reference>
<accession>A0ABR2W5N2</accession>
<proteinExistence type="predicted"/>